<reference evidence="5" key="1">
    <citation type="submission" date="2021-01" db="EMBL/GenBank/DDBJ databases">
        <authorList>
            <person name="Corre E."/>
            <person name="Pelletier E."/>
            <person name="Niang G."/>
            <person name="Scheremetjew M."/>
            <person name="Finn R."/>
            <person name="Kale V."/>
            <person name="Holt S."/>
            <person name="Cochrane G."/>
            <person name="Meng A."/>
            <person name="Brown T."/>
            <person name="Cohen L."/>
        </authorList>
    </citation>
    <scope>NUCLEOTIDE SEQUENCE</scope>
    <source>
        <strain evidence="5">PLY429</strain>
    </source>
</reference>
<evidence type="ECO:0000313" key="5">
    <source>
        <dbReference type="EMBL" id="CAD9225991.1"/>
    </source>
</evidence>
<keyword evidence="1 2" id="KW-0175">Coiled coil</keyword>
<name>A0A7S1T9R7_9CHLO</name>
<feature type="coiled-coil region" evidence="2">
    <location>
        <begin position="193"/>
        <end position="266"/>
    </location>
</feature>
<evidence type="ECO:0000256" key="3">
    <source>
        <dbReference type="SAM" id="MobiDB-lite"/>
    </source>
</evidence>
<dbReference type="AlphaFoldDB" id="A0A7S1T9R7"/>
<organism evidence="5">
    <name type="scientific">Tetraselmis chuii</name>
    <dbReference type="NCBI Taxonomy" id="63592"/>
    <lineage>
        <taxon>Eukaryota</taxon>
        <taxon>Viridiplantae</taxon>
        <taxon>Chlorophyta</taxon>
        <taxon>core chlorophytes</taxon>
        <taxon>Chlorodendrophyceae</taxon>
        <taxon>Chlorodendrales</taxon>
        <taxon>Chlorodendraceae</taxon>
        <taxon>Tetraselmis</taxon>
    </lineage>
</organism>
<protein>
    <recommendedName>
        <fullName evidence="4">Translin-associated factor X-interacting protein 1 N-terminal domain-containing protein</fullName>
    </recommendedName>
</protein>
<feature type="domain" description="Translin-associated factor X-interacting protein 1 N-terminal" evidence="4">
    <location>
        <begin position="129"/>
        <end position="220"/>
    </location>
</feature>
<feature type="compositionally biased region" description="Polar residues" evidence="3">
    <location>
        <begin position="1"/>
        <end position="14"/>
    </location>
</feature>
<dbReference type="InterPro" id="IPR032755">
    <property type="entry name" value="TSNAXIP1_N"/>
</dbReference>
<proteinExistence type="predicted"/>
<evidence type="ECO:0000259" key="4">
    <source>
        <dbReference type="Pfam" id="PF15739"/>
    </source>
</evidence>
<dbReference type="Pfam" id="PF15739">
    <property type="entry name" value="TSNAXIP1_N"/>
    <property type="match status" value="1"/>
</dbReference>
<feature type="region of interest" description="Disordered" evidence="3">
    <location>
        <begin position="1"/>
        <end position="23"/>
    </location>
</feature>
<sequence>MTDTELPHLQTSSEVDIGSHWSPTQDGRHDILRSSIVDSIHRSHVVRDISPKRVYAANKESHATLPALFKQPKALEHLRPLKPNTRGGDDGTNRQPRLLQRLEHLLQEKLRMADTLSLPYNASASNPQAGASNIRLDAYRQAFEAFIHSFTTYRPLLLRIKSQYDAALDDALESAQENIHMRAELTVVEQRRLKSVEEARVNTNAELSEARRDLEQRLLEAEERAAAAEDRIRDAEAEAREARAEEERALQEYEELSERIKQLRRDIVGNSTWGKALAEKEAAHAAKMAKKLADEEAG</sequence>
<gene>
    <name evidence="5" type="ORF">TCHU04912_LOCUS21452</name>
</gene>
<evidence type="ECO:0000256" key="2">
    <source>
        <dbReference type="SAM" id="Coils"/>
    </source>
</evidence>
<evidence type="ECO:0000256" key="1">
    <source>
        <dbReference type="ARBA" id="ARBA00023054"/>
    </source>
</evidence>
<dbReference type="EMBL" id="HBGG01041629">
    <property type="protein sequence ID" value="CAD9225991.1"/>
    <property type="molecule type" value="Transcribed_RNA"/>
</dbReference>
<accession>A0A7S1T9R7</accession>